<reference evidence="2 3" key="1">
    <citation type="submission" date="2021-07" db="EMBL/GenBank/DDBJ databases">
        <title>The Aristolochia fimbriata genome: insights into angiosperm evolution, floral development and chemical biosynthesis.</title>
        <authorList>
            <person name="Jiao Y."/>
        </authorList>
    </citation>
    <scope>NUCLEOTIDE SEQUENCE [LARGE SCALE GENOMIC DNA]</scope>
    <source>
        <strain evidence="2">IBCAS-2021</strain>
        <tissue evidence="2">Leaf</tissue>
    </source>
</reference>
<evidence type="ECO:0000313" key="3">
    <source>
        <dbReference type="Proteomes" id="UP000825729"/>
    </source>
</evidence>
<name>A0AAV7DUT0_ARIFI</name>
<organism evidence="2 3">
    <name type="scientific">Aristolochia fimbriata</name>
    <name type="common">White veined hardy Dutchman's pipe vine</name>
    <dbReference type="NCBI Taxonomy" id="158543"/>
    <lineage>
        <taxon>Eukaryota</taxon>
        <taxon>Viridiplantae</taxon>
        <taxon>Streptophyta</taxon>
        <taxon>Embryophyta</taxon>
        <taxon>Tracheophyta</taxon>
        <taxon>Spermatophyta</taxon>
        <taxon>Magnoliopsida</taxon>
        <taxon>Magnoliidae</taxon>
        <taxon>Piperales</taxon>
        <taxon>Aristolochiaceae</taxon>
        <taxon>Aristolochia</taxon>
    </lineage>
</organism>
<comment type="caution">
    <text evidence="2">The sequence shown here is derived from an EMBL/GenBank/DDBJ whole genome shotgun (WGS) entry which is preliminary data.</text>
</comment>
<proteinExistence type="predicted"/>
<protein>
    <submittedName>
        <fullName evidence="2">Uncharacterized protein</fullName>
    </submittedName>
</protein>
<feature type="region of interest" description="Disordered" evidence="1">
    <location>
        <begin position="188"/>
        <end position="220"/>
    </location>
</feature>
<feature type="region of interest" description="Disordered" evidence="1">
    <location>
        <begin position="80"/>
        <end position="167"/>
    </location>
</feature>
<evidence type="ECO:0000313" key="2">
    <source>
        <dbReference type="EMBL" id="KAG9439247.1"/>
    </source>
</evidence>
<feature type="compositionally biased region" description="Basic residues" evidence="1">
    <location>
        <begin position="188"/>
        <end position="199"/>
    </location>
</feature>
<feature type="compositionally biased region" description="Basic and acidic residues" evidence="1">
    <location>
        <begin position="92"/>
        <end position="105"/>
    </location>
</feature>
<feature type="region of interest" description="Disordered" evidence="1">
    <location>
        <begin position="1"/>
        <end position="63"/>
    </location>
</feature>
<dbReference type="EMBL" id="JAINDJ010000008">
    <property type="protein sequence ID" value="KAG9439247.1"/>
    <property type="molecule type" value="Genomic_DNA"/>
</dbReference>
<keyword evidence="3" id="KW-1185">Reference proteome</keyword>
<feature type="compositionally biased region" description="Pro residues" evidence="1">
    <location>
        <begin position="53"/>
        <end position="62"/>
    </location>
</feature>
<dbReference type="AlphaFoldDB" id="A0AAV7DUT0"/>
<evidence type="ECO:0000256" key="1">
    <source>
        <dbReference type="SAM" id="MobiDB-lite"/>
    </source>
</evidence>
<feature type="compositionally biased region" description="Polar residues" evidence="1">
    <location>
        <begin position="24"/>
        <end position="44"/>
    </location>
</feature>
<dbReference type="Proteomes" id="UP000825729">
    <property type="component" value="Unassembled WGS sequence"/>
</dbReference>
<sequence length="220" mass="24524">MAASRQRARAGWGPSRALFYSPPSHGSHQSVTRAAATATESVTNAGGAGSPFPALPPLPPHSPSSRVYCTHRVIRTRVIRTRVIRTRSGSTARRDATGHSTEPRSRSGSTPTREREERRRQRARTIQLPRRNIVASRQVRGRKRRQSVSAPRSLAPSFRLPLPSRTTEARGGVHCRCARVRIEIARMRKSRRGTGKRVGGRQLERRRVLPRLSLDSPRAT</sequence>
<gene>
    <name evidence="2" type="ORF">H6P81_019412</name>
</gene>
<accession>A0AAV7DUT0</accession>